<name>A0A7G2D8C0_9EURY</name>
<proteinExistence type="predicted"/>
<accession>A0A7G2D8C0</accession>
<protein>
    <submittedName>
        <fullName evidence="2">Putative nucleic acid-binding protein, contains PIN domain</fullName>
    </submittedName>
</protein>
<evidence type="ECO:0000259" key="1">
    <source>
        <dbReference type="SMART" id="SM00670"/>
    </source>
</evidence>
<dbReference type="RefSeq" id="WP_188202519.1">
    <property type="nucleotide sequence ID" value="NZ_LR881183.1"/>
</dbReference>
<dbReference type="AlphaFoldDB" id="A0A7G2D8C0"/>
<dbReference type="PANTHER" id="PTHR34610">
    <property type="entry name" value="SSL7007 PROTEIN"/>
    <property type="match status" value="1"/>
</dbReference>
<gene>
    <name evidence="2" type="ORF">TIRI35C_1705</name>
</gene>
<dbReference type="InterPro" id="IPR002850">
    <property type="entry name" value="PIN_toxin-like"/>
</dbReference>
<reference evidence="2 3" key="1">
    <citation type="submission" date="2020-09" db="EMBL/GenBank/DDBJ databases">
        <authorList>
            <person name="Courtine D."/>
        </authorList>
    </citation>
    <scope>NUCLEOTIDE SEQUENCE [LARGE SCALE GENOMIC DNA]</scope>
    <source>
        <strain evidence="2 3">IRI35c</strain>
    </source>
</reference>
<feature type="domain" description="PIN" evidence="1">
    <location>
        <begin position="5"/>
        <end position="128"/>
    </location>
</feature>
<dbReference type="EMBL" id="LR881183">
    <property type="protein sequence ID" value="CAD5244859.1"/>
    <property type="molecule type" value="Genomic_DNA"/>
</dbReference>
<dbReference type="Proteomes" id="UP000516304">
    <property type="component" value="Chromosome TIRI35C"/>
</dbReference>
<dbReference type="Pfam" id="PF13470">
    <property type="entry name" value="PIN_3"/>
    <property type="match status" value="1"/>
</dbReference>
<dbReference type="SUPFAM" id="SSF88723">
    <property type="entry name" value="PIN domain-like"/>
    <property type="match status" value="1"/>
</dbReference>
<dbReference type="InterPro" id="IPR002716">
    <property type="entry name" value="PIN_dom"/>
</dbReference>
<dbReference type="PANTHER" id="PTHR34610:SF3">
    <property type="entry name" value="SSL7007 PROTEIN"/>
    <property type="match status" value="1"/>
</dbReference>
<dbReference type="GeneID" id="58919448"/>
<sequence>MAQRIKVVLDTSVLISALKSKDLSKSPAWKIIKALQEGEIVNFVSNEIIEEMQTQVLGIGLETGLTRRALRILTIVLKNSITVRPRKKLSHDIDFIKKLKDPNDAKFFDVAYAKKVDYIISENTKHILQMRDERTKTYRFDGRNVKILRAGEFVREALK</sequence>
<evidence type="ECO:0000313" key="2">
    <source>
        <dbReference type="EMBL" id="CAD5244859.1"/>
    </source>
</evidence>
<dbReference type="KEGG" id="tcq:TIRI35C_1705"/>
<dbReference type="NCBIfam" id="TIGR00305">
    <property type="entry name" value="putative toxin-antitoxin system toxin component, PIN family"/>
    <property type="match status" value="1"/>
</dbReference>
<organism evidence="2 3">
    <name type="scientific">Thermococcus camini</name>
    <dbReference type="NCBI Taxonomy" id="2016373"/>
    <lineage>
        <taxon>Archaea</taxon>
        <taxon>Methanobacteriati</taxon>
        <taxon>Methanobacteriota</taxon>
        <taxon>Thermococci</taxon>
        <taxon>Thermococcales</taxon>
        <taxon>Thermococcaceae</taxon>
        <taxon>Thermococcus</taxon>
    </lineage>
</organism>
<dbReference type="InterPro" id="IPR029060">
    <property type="entry name" value="PIN-like_dom_sf"/>
</dbReference>
<evidence type="ECO:0000313" key="3">
    <source>
        <dbReference type="Proteomes" id="UP000516304"/>
    </source>
</evidence>
<dbReference type="SMART" id="SM00670">
    <property type="entry name" value="PINc"/>
    <property type="match status" value="1"/>
</dbReference>
<keyword evidence="3" id="KW-1185">Reference proteome</keyword>